<evidence type="ECO:0000256" key="2">
    <source>
        <dbReference type="ARBA" id="ARBA00022737"/>
    </source>
</evidence>
<dbReference type="HOGENOM" id="CLU_003430_0_0_1"/>
<proteinExistence type="inferred from homology"/>
<keyword evidence="2" id="KW-0677">Repeat</keyword>
<evidence type="ECO:0000256" key="4">
    <source>
        <dbReference type="ARBA" id="ARBA00044511"/>
    </source>
</evidence>
<reference evidence="6 7" key="1">
    <citation type="journal article" date="2014" name="BMC Genomics">
        <title>Comparative genome sequencing reveals chemotype-specific gene clusters in the toxigenic black mold Stachybotrys.</title>
        <authorList>
            <person name="Semeiks J."/>
            <person name="Borek D."/>
            <person name="Otwinowski Z."/>
            <person name="Grishin N.V."/>
        </authorList>
    </citation>
    <scope>NUCLEOTIDE SEQUENCE [LARGE SCALE GENOMIC DNA]</scope>
    <source>
        <strain evidence="6 7">IBT 40285</strain>
    </source>
</reference>
<evidence type="ECO:0000313" key="6">
    <source>
        <dbReference type="EMBL" id="KFA65181.1"/>
    </source>
</evidence>
<evidence type="ECO:0000256" key="1">
    <source>
        <dbReference type="ARBA" id="ARBA00006192"/>
    </source>
</evidence>
<sequence>MSIESGTALRELPTSNISAADPDAMRGRKRDRSMTRANVKQMRPDESSTLRGRSPRRATSPFDYTSRTTTPALLSPTRHLLLHHHIQKARREHCPSRGGASAGQAQLDPPRPRSRSRGRGGQRAQRQDTEGQRSADLLSSLRNESIFHKIGPRTSFKFCVIRSDDASLSTWATFVIRSGAWPDGIRGLRVLLGVDNGLIGTALSLEWQGYQARSVAVGIRPETCKVSRVLPRSSVFPGSRRKLHADFWQHGASALETQGLWPASEHGPGLIKDDAGHAALAPSLVASFMPLTFSTSRATHTPIQRLCPNFLRIQDDLASAASSNKRSYTSSSSPSAQRAPQDAGPREPSSPRGTRKSGRKYVNTRLHTIFPLFEHSVRPGTTLDEVMAQAQGEYDQTAPSTDQIAVDVYLRDLLSRPGEGRFNDLWEKYCALAKDARRKTRAQVIMYLSSSSGIVPNGRAMALFRQMESNSWTDELLMVAVKLFMRFKEDAKALALLKTSLSKGFSSGFDYFFSQSVKRQNWVMVIDIWTAFSQAGSRMGWQGKLSQNCLTQLTAIPNFTSLVMQFEKYVAQKGMASQTAGGVSDASSTGTLNALRLQLSKLALEQPLTPPEAAVFLSGMNRPESYHQYLSAQFEVFKKPAKAAAQKSQANNIHTQRRSRRAQLQAHASLLNDFWDKCREVAEFGKVTHILRGMFEINYPNNAAALARLYDDWIEANGELDRWGFQKYLALYARNGDVESVNSLWKRYVTCHPFDLTIPGGFRSLINVHAQAGRPAEAEREMRKMQEKYGVTPDIDLRNALLKAYERANDYDKVMACFKEICETGEPDSYTYAHAMTMCAKKGDLRNTLELFNNAQRSRIAVTQEMILALVMSYCRNNQVEEAEKLCTGLADRGITSTAIWNHLILFYGMQGKAAKCQELSESMKKRNIGWDTQTYQNLLEALVRANQIQPAFSLLQQAHHDKNISTDPGHFAIVLHGAAKVGHSDMVEGIRTFMQKAGQELTFNGHVALLEAASRSTLSKNRLQTLGQGLVLSLQAMVRGPRASRKSWKGVTGDVRELRRQTNQIDLAVKLLVELDDVDTAEQLINVYTDIFPQYKTEQPLPSNIVGAIMGAYLKKKAYGMAEELWQQTWHNTLAQARRPGGAGLHAAHAYDLSRPLEVKIRMFRERNDGKGLAKCIQEVVAAGFHLTNHSWLMSIHYLAEMGQWETAMRWCEEMLMPHWKGWEEGKSSPWEKRRATNSHELQAAPKSLIDALQHEWLRLRKLAVWSAENSQKLEEIQTAYPKLHFAFITAQYENLEETTAATDRMQLNAALRKFLGRFEVHEIKDMKRILRRRLYMPKTPKAVGFQSNVKALPSTTLAKDTPTQISTSTTSTSALSTAAEQPAATPHRDAPRLSAEQYAALKQALDDRIFQRNPKPGTGRHHDLGQHLAPVSRARSLQRS</sequence>
<dbReference type="InterPro" id="IPR002885">
    <property type="entry name" value="PPR_rpt"/>
</dbReference>
<dbReference type="InterPro" id="IPR011990">
    <property type="entry name" value="TPR-like_helical_dom_sf"/>
</dbReference>
<comment type="subunit">
    <text evidence="4">Binds to mitochondrial small subunit 15S rRNA.</text>
</comment>
<dbReference type="SUPFAM" id="SSF48452">
    <property type="entry name" value="TPR-like"/>
    <property type="match status" value="1"/>
</dbReference>
<keyword evidence="7" id="KW-1185">Reference proteome</keyword>
<feature type="region of interest" description="Disordered" evidence="5">
    <location>
        <begin position="1"/>
        <end position="135"/>
    </location>
</feature>
<dbReference type="Gene3D" id="1.25.40.10">
    <property type="entry name" value="Tetratricopeptide repeat domain"/>
    <property type="match status" value="2"/>
</dbReference>
<dbReference type="Pfam" id="PF01535">
    <property type="entry name" value="PPR"/>
    <property type="match status" value="2"/>
</dbReference>
<dbReference type="STRING" id="1283841.A0A084QMJ6"/>
<evidence type="ECO:0008006" key="8">
    <source>
        <dbReference type="Google" id="ProtNLM"/>
    </source>
</evidence>
<gene>
    <name evidence="6" type="ORF">S40285_01532</name>
</gene>
<protein>
    <recommendedName>
        <fullName evidence="8">Pentacotripeptide-repeat region of PRORP domain-containing protein</fullName>
    </recommendedName>
</protein>
<feature type="region of interest" description="Disordered" evidence="5">
    <location>
        <begin position="1358"/>
        <end position="1393"/>
    </location>
</feature>
<feature type="compositionally biased region" description="Low complexity" evidence="5">
    <location>
        <begin position="1368"/>
        <end position="1381"/>
    </location>
</feature>
<dbReference type="OrthoDB" id="185373at2759"/>
<dbReference type="PANTHER" id="PTHR47447">
    <property type="entry name" value="OS03G0856100 PROTEIN"/>
    <property type="match status" value="1"/>
</dbReference>
<organism evidence="6 7">
    <name type="scientific">Stachybotrys chlorohalonatus (strain IBT 40285)</name>
    <dbReference type="NCBI Taxonomy" id="1283841"/>
    <lineage>
        <taxon>Eukaryota</taxon>
        <taxon>Fungi</taxon>
        <taxon>Dikarya</taxon>
        <taxon>Ascomycota</taxon>
        <taxon>Pezizomycotina</taxon>
        <taxon>Sordariomycetes</taxon>
        <taxon>Hypocreomycetidae</taxon>
        <taxon>Hypocreales</taxon>
        <taxon>Stachybotryaceae</taxon>
        <taxon>Stachybotrys</taxon>
    </lineage>
</organism>
<comment type="function">
    <text evidence="3">Regulates mitochondrial small subunit maturation by controlling 15S rRNA 5'-end processing. Localizes to the 5' precursor of the 15S rRNA in a position that is subsequently occupied by mS47 in the mature yeast mtSSU. Uses structure and sequence-specific RNA recognition, binding to a single-stranded region of the precursor and specifically recognizing bases -6 to -1. The exchange of Ccm1 for mS47 is coupled to the irreversible removal of precursor rRNA that is accompanied by conformational changes of the mitoribosomal proteins uS5m and mS26. These conformational changes signal completion of 5'-end rRNA processing through protection of the mature 5'-end of the 15S rRNA and stabilization of mS47. The removal of the 5' precursor together with the dissociation of Ccm1 may be catalyzed by the 5'-3' exoribonuclease Pet127. Involved in the specific removal of group I introns in mitochondrial encoded transcripts.</text>
</comment>
<dbReference type="EMBL" id="KL660616">
    <property type="protein sequence ID" value="KFA65181.1"/>
    <property type="molecule type" value="Genomic_DNA"/>
</dbReference>
<dbReference type="Proteomes" id="UP000028524">
    <property type="component" value="Unassembled WGS sequence"/>
</dbReference>
<dbReference type="InParanoid" id="A0A084QMJ6"/>
<evidence type="ECO:0000256" key="3">
    <source>
        <dbReference type="ARBA" id="ARBA00044493"/>
    </source>
</evidence>
<feature type="compositionally biased region" description="Polar residues" evidence="5">
    <location>
        <begin position="1358"/>
        <end position="1367"/>
    </location>
</feature>
<feature type="region of interest" description="Disordered" evidence="5">
    <location>
        <begin position="1412"/>
        <end position="1442"/>
    </location>
</feature>
<feature type="region of interest" description="Disordered" evidence="5">
    <location>
        <begin position="322"/>
        <end position="360"/>
    </location>
</feature>
<dbReference type="PANTHER" id="PTHR47447:SF25">
    <property type="entry name" value="SAP DOMAIN-CONTAINING PROTEIN"/>
    <property type="match status" value="1"/>
</dbReference>
<feature type="compositionally biased region" description="Basic residues" evidence="5">
    <location>
        <begin position="80"/>
        <end position="91"/>
    </location>
</feature>
<name>A0A084QMJ6_STAC4</name>
<feature type="compositionally biased region" description="Polar residues" evidence="5">
    <location>
        <begin position="62"/>
        <end position="72"/>
    </location>
</feature>
<evidence type="ECO:0000313" key="7">
    <source>
        <dbReference type="Proteomes" id="UP000028524"/>
    </source>
</evidence>
<comment type="similarity">
    <text evidence="1">Belongs to the CCM1 family.</text>
</comment>
<evidence type="ECO:0000256" key="5">
    <source>
        <dbReference type="SAM" id="MobiDB-lite"/>
    </source>
</evidence>
<accession>A0A084QMJ6</accession>
<feature type="compositionally biased region" description="Low complexity" evidence="5">
    <location>
        <begin position="322"/>
        <end position="336"/>
    </location>
</feature>